<sequence length="177" mass="19297">MLALLALACLPVSAADEAKFEAVESRYLLDAEGKEWVKNMRSALAITQQKTGPFGLSQDPSAKKVTPKKVVQQQDEQAYAKAVAAMRVPIVMGNVFVIGSREFKKGQVFVLERKGISFNVEVISVSTEQIILKNVETGQQVIKQLGNNNVLKPDKGFEVDGVVPANQKDPGKVEVKD</sequence>
<comment type="caution">
    <text evidence="1">The sequence shown here is derived from an EMBL/GenBank/DDBJ whole genome shotgun (WGS) entry which is preliminary data.</text>
</comment>
<keyword evidence="2" id="KW-1185">Reference proteome</keyword>
<evidence type="ECO:0000313" key="1">
    <source>
        <dbReference type="EMBL" id="NWK54875.1"/>
    </source>
</evidence>
<name>A0A851GI31_9BACT</name>
<dbReference type="EMBL" id="JACBAZ010000001">
    <property type="protein sequence ID" value="NWK54875.1"/>
    <property type="molecule type" value="Genomic_DNA"/>
</dbReference>
<dbReference type="AlphaFoldDB" id="A0A851GI31"/>
<protein>
    <submittedName>
        <fullName evidence="1">Uncharacterized protein</fullName>
    </submittedName>
</protein>
<organism evidence="1 2">
    <name type="scientific">Oceaniferula marina</name>
    <dbReference type="NCBI Taxonomy" id="2748318"/>
    <lineage>
        <taxon>Bacteria</taxon>
        <taxon>Pseudomonadati</taxon>
        <taxon>Verrucomicrobiota</taxon>
        <taxon>Verrucomicrobiia</taxon>
        <taxon>Verrucomicrobiales</taxon>
        <taxon>Verrucomicrobiaceae</taxon>
        <taxon>Oceaniferula</taxon>
    </lineage>
</organism>
<dbReference type="RefSeq" id="WP_178931378.1">
    <property type="nucleotide sequence ID" value="NZ_JACBAZ010000001.1"/>
</dbReference>
<proteinExistence type="predicted"/>
<accession>A0A851GI31</accession>
<reference evidence="1 2" key="1">
    <citation type="submission" date="2020-07" db="EMBL/GenBank/DDBJ databases">
        <title>Roseicoccus Jingziensis gen. nov., sp. nov., isolated from coastal seawater.</title>
        <authorList>
            <person name="Feng X."/>
        </authorList>
    </citation>
    <scope>NUCLEOTIDE SEQUENCE [LARGE SCALE GENOMIC DNA]</scope>
    <source>
        <strain evidence="1 2">N1E253</strain>
    </source>
</reference>
<gene>
    <name evidence="1" type="ORF">HW115_04595</name>
</gene>
<evidence type="ECO:0000313" key="2">
    <source>
        <dbReference type="Proteomes" id="UP000557872"/>
    </source>
</evidence>
<dbReference type="Proteomes" id="UP000557872">
    <property type="component" value="Unassembled WGS sequence"/>
</dbReference>